<reference evidence="3 4" key="1">
    <citation type="submission" date="2019-01" db="EMBL/GenBank/DDBJ databases">
        <title>Draft Genome Sequencing of Zygosaccharomyces mellis Ca-7.</title>
        <authorList>
            <person name="Shiwa Y."/>
            <person name="Kanesaki Y."/>
            <person name="Ishige T."/>
            <person name="Mura K."/>
            <person name="Hori T."/>
            <person name="Tamura T."/>
        </authorList>
    </citation>
    <scope>NUCLEOTIDE SEQUENCE [LARGE SCALE GENOMIC DNA]</scope>
    <source>
        <strain evidence="3 4">Ca-7</strain>
    </source>
</reference>
<evidence type="ECO:0000313" key="3">
    <source>
        <dbReference type="EMBL" id="GCE98547.1"/>
    </source>
</evidence>
<keyword evidence="4" id="KW-1185">Reference proteome</keyword>
<dbReference type="Proteomes" id="UP000301737">
    <property type="component" value="Unassembled WGS sequence"/>
</dbReference>
<proteinExistence type="predicted"/>
<protein>
    <recommendedName>
        <fullName evidence="2">DUF2423 domain-containing protein</fullName>
    </recommendedName>
</protein>
<organism evidence="3 4">
    <name type="scientific">Zygosaccharomyces mellis</name>
    <dbReference type="NCBI Taxonomy" id="42258"/>
    <lineage>
        <taxon>Eukaryota</taxon>
        <taxon>Fungi</taxon>
        <taxon>Dikarya</taxon>
        <taxon>Ascomycota</taxon>
        <taxon>Saccharomycotina</taxon>
        <taxon>Saccharomycetes</taxon>
        <taxon>Saccharomycetales</taxon>
        <taxon>Saccharomycetaceae</taxon>
        <taxon>Zygosaccharomyces</taxon>
    </lineage>
</organism>
<name>A0A4C2E2X0_9SACH</name>
<sequence>MAKSIRAQSCLRAKSVKRQNEFQKAYDARETRLSEKRQQELVNQKMEELKRKEAEGKMDEETTEKPVKSPQEEAQ</sequence>
<dbReference type="EMBL" id="BIMX01000005">
    <property type="protein sequence ID" value="GCE98547.1"/>
    <property type="molecule type" value="Genomic_DNA"/>
</dbReference>
<dbReference type="Pfam" id="PF10338">
    <property type="entry name" value="YBL028C_N"/>
    <property type="match status" value="1"/>
</dbReference>
<gene>
    <name evidence="3" type="ORF">ZYGM_004198</name>
</gene>
<accession>A0A4C2E2X0</accession>
<feature type="region of interest" description="Disordered" evidence="1">
    <location>
        <begin position="1"/>
        <end position="75"/>
    </location>
</feature>
<dbReference type="AlphaFoldDB" id="A0A4C2E2X0"/>
<dbReference type="InterPro" id="IPR019434">
    <property type="entry name" value="DUF2423"/>
</dbReference>
<evidence type="ECO:0000256" key="1">
    <source>
        <dbReference type="SAM" id="MobiDB-lite"/>
    </source>
</evidence>
<evidence type="ECO:0000313" key="4">
    <source>
        <dbReference type="Proteomes" id="UP000301737"/>
    </source>
</evidence>
<feature type="compositionally biased region" description="Basic and acidic residues" evidence="1">
    <location>
        <begin position="18"/>
        <end position="75"/>
    </location>
</feature>
<comment type="caution">
    <text evidence="3">The sequence shown here is derived from an EMBL/GenBank/DDBJ whole genome shotgun (WGS) entry which is preliminary data.</text>
</comment>
<dbReference type="OrthoDB" id="4087970at2759"/>
<evidence type="ECO:0000259" key="2">
    <source>
        <dbReference type="Pfam" id="PF10338"/>
    </source>
</evidence>
<feature type="domain" description="DUF2423" evidence="2">
    <location>
        <begin position="1"/>
        <end position="44"/>
    </location>
</feature>